<evidence type="ECO:0000313" key="2">
    <source>
        <dbReference type="Proteomes" id="UP000432177"/>
    </source>
</evidence>
<protein>
    <submittedName>
        <fullName evidence="1">Uncharacterized protein</fullName>
    </submittedName>
</protein>
<dbReference type="Proteomes" id="UP000432177">
    <property type="component" value="Segment"/>
</dbReference>
<accession>A0A6B9J225</accession>
<dbReference type="InterPro" id="IPR055861">
    <property type="entry name" value="DUF7438"/>
</dbReference>
<dbReference type="EMBL" id="MN689778">
    <property type="protein sequence ID" value="QGZ13431.1"/>
    <property type="molecule type" value="Genomic_DNA"/>
</dbReference>
<gene>
    <name evidence="1" type="ORF">KLPPOU148_066</name>
</gene>
<dbReference type="Pfam" id="PF24219">
    <property type="entry name" value="DUF7438"/>
    <property type="match status" value="1"/>
</dbReference>
<name>A0A6B9J225_9CAUD</name>
<evidence type="ECO:0000313" key="1">
    <source>
        <dbReference type="EMBL" id="QGZ13431.1"/>
    </source>
</evidence>
<keyword evidence="2" id="KW-1185">Reference proteome</keyword>
<proteinExistence type="predicted"/>
<organism evidence="1 2">
    <name type="scientific">Klebsiella phage vB_KpnM_15-38_KLPPOU148</name>
    <dbReference type="NCBI Taxonomy" id="2686208"/>
    <lineage>
        <taxon>Viruses</taxon>
        <taxon>Duplodnaviria</taxon>
        <taxon>Heunggongvirae</taxon>
        <taxon>Uroviricota</taxon>
        <taxon>Caudoviricetes</taxon>
        <taxon>Jameshumphriesvirinae</taxon>
        <taxon>Parissaclayvirus</taxon>
        <taxon>Parissaclayvirus POU148</taxon>
    </lineage>
</organism>
<reference evidence="1 2" key="1">
    <citation type="submission" date="2019-11" db="EMBL/GenBank/DDBJ databases">
        <title>Complete Genome Sequence of the Klebsiella phage vB_KpnS_POU148.</title>
        <authorList>
            <person name="Pourcel C."/>
            <person name="Essoh C."/>
        </authorList>
    </citation>
    <scope>NUCLEOTIDE SEQUENCE [LARGE SCALE GENOMIC DNA]</scope>
</reference>
<sequence>MIKPNQKAALWRKIEDYAAAMVADSWKGAGDPEDYESLVDNLEEAKNELSNYIEKLSS</sequence>